<comment type="caution">
    <text evidence="1">The sequence shown here is derived from an EMBL/GenBank/DDBJ whole genome shotgun (WGS) entry which is preliminary data.</text>
</comment>
<dbReference type="Proteomes" id="UP000300142">
    <property type="component" value="Unassembled WGS sequence"/>
</dbReference>
<protein>
    <submittedName>
        <fullName evidence="1">Uncharacterized protein</fullName>
    </submittedName>
</protein>
<sequence length="86" mass="9925">MGDNPNNLQLCLLCKIIIELQSKNEAVLNQMLVEIEKYYPSLAKEGSQDGWHLTYNNYVQKIKNENITKLSELFDIFLNEAESFGN</sequence>
<name>A0A479ZS40_9CYAN</name>
<organism evidence="1 2">
    <name type="scientific">Sphaerospermopsis reniformis</name>
    <dbReference type="NCBI Taxonomy" id="531300"/>
    <lineage>
        <taxon>Bacteria</taxon>
        <taxon>Bacillati</taxon>
        <taxon>Cyanobacteriota</taxon>
        <taxon>Cyanophyceae</taxon>
        <taxon>Nostocales</taxon>
        <taxon>Aphanizomenonaceae</taxon>
        <taxon>Sphaerospermopsis</taxon>
    </lineage>
</organism>
<dbReference type="EMBL" id="BJCE01000012">
    <property type="protein sequence ID" value="GCL35520.1"/>
    <property type="molecule type" value="Genomic_DNA"/>
</dbReference>
<evidence type="ECO:0000313" key="2">
    <source>
        <dbReference type="Proteomes" id="UP000300142"/>
    </source>
</evidence>
<dbReference type="RefSeq" id="WP_137666337.1">
    <property type="nucleotide sequence ID" value="NZ_BJCE01000012.1"/>
</dbReference>
<keyword evidence="2" id="KW-1185">Reference proteome</keyword>
<reference evidence="2" key="1">
    <citation type="submission" date="2019-02" db="EMBL/GenBank/DDBJ databases">
        <title>Draft genome sequence of Sphaerospermopsis reniformis NIES-1949.</title>
        <authorList>
            <person name="Yamaguchi H."/>
            <person name="Suzuki S."/>
            <person name="Kawachi M."/>
        </authorList>
    </citation>
    <scope>NUCLEOTIDE SEQUENCE [LARGE SCALE GENOMIC DNA]</scope>
    <source>
        <strain evidence="2">NIES-1949</strain>
    </source>
</reference>
<proteinExistence type="predicted"/>
<evidence type="ECO:0000313" key="1">
    <source>
        <dbReference type="EMBL" id="GCL35520.1"/>
    </source>
</evidence>
<gene>
    <name evidence="1" type="ORF">SR1949_06160</name>
</gene>
<dbReference type="AlphaFoldDB" id="A0A479ZS40"/>
<accession>A0A479ZS40</accession>